<feature type="transmembrane region" description="Helical" evidence="1">
    <location>
        <begin position="88"/>
        <end position="110"/>
    </location>
</feature>
<gene>
    <name evidence="3" type="ORF">UFOPK2510_01230</name>
    <name evidence="4" type="ORF">UFOPK2718_01426</name>
    <name evidence="5" type="ORF">UFOPK2936_01382</name>
    <name evidence="6" type="ORF">UFOPK3328_01335</name>
    <name evidence="7" type="ORF">UFOPK3779_01321</name>
    <name evidence="8" type="ORF">UFOPK3913_00732</name>
    <name evidence="2" type="ORF">UFOPK4107_01249</name>
    <name evidence="9" type="ORF">UFOPK4403_00996</name>
</gene>
<dbReference type="AlphaFoldDB" id="A0A6J6WVR3"/>
<protein>
    <submittedName>
        <fullName evidence="5">Unannotated protein</fullName>
    </submittedName>
</protein>
<dbReference type="EMBL" id="CAFBQX010000005">
    <property type="protein sequence ID" value="CAB5073814.1"/>
    <property type="molecule type" value="Genomic_DNA"/>
</dbReference>
<sequence>MKLRQGIMASLRSDLSSISALIPERLVSWEIYWGLAPVSVITAVFFIQPAYETTQVTLTWVAIGLLSHLSMAPFVLYVSGKYSKPVHIIFILTMGLVRGGTIALISPMLLVDDPLSLVNRAIGSAISVLYWFGIGSILTSVWAGFERNLRVILAEAMNSSESRLEMASVDQNKADANDAIRGLISNLNKYIGTATQKEGYTYSLQEQARAIDELVNNHIRPHSAQRWRESELIWPRIRIQNVMYRALGKTVMPILPVLVLLFPLSLVGGISRVGLLRGGVTQVLSTILTFVTFEVSCAIATKQNLSAGRLNLVLAPMLIFINALALIPVGLFWQGRNQFSFFNIFGTQVAASVTFLIVSGVISIIFVVQKTKADGLALLRESISVRALTTMVDQGIAASTKSDYAQYLHAEVQSQLLACKLLLLRAAESDFEDFSPEVTQKVLRRLQLLDQPYETRPTRIPSERLLQMANTWQGLARVKLELATELESISSNGEVISQLIEESIVNAIRHGKAKNVKVTARVEGDKCFIVVQDDGTLKSSKHKGLGSTLFEIFAPDWTLTTNEIGTLATLSAKYN</sequence>
<evidence type="ECO:0000313" key="6">
    <source>
        <dbReference type="EMBL" id="CAB4875626.1"/>
    </source>
</evidence>
<evidence type="ECO:0000313" key="5">
    <source>
        <dbReference type="EMBL" id="CAB4787294.1"/>
    </source>
</evidence>
<reference evidence="5" key="1">
    <citation type="submission" date="2020-05" db="EMBL/GenBank/DDBJ databases">
        <authorList>
            <person name="Chiriac C."/>
            <person name="Salcher M."/>
            <person name="Ghai R."/>
            <person name="Kavagutti S V."/>
        </authorList>
    </citation>
    <scope>NUCLEOTIDE SEQUENCE</scope>
</reference>
<feature type="transmembrane region" description="Helical" evidence="1">
    <location>
        <begin position="312"/>
        <end position="333"/>
    </location>
</feature>
<accession>A0A6J6WVR3</accession>
<dbReference type="InterPro" id="IPR036890">
    <property type="entry name" value="HATPase_C_sf"/>
</dbReference>
<feature type="transmembrane region" description="Helical" evidence="1">
    <location>
        <begin position="122"/>
        <end position="145"/>
    </location>
</feature>
<feature type="transmembrane region" description="Helical" evidence="1">
    <location>
        <begin position="57"/>
        <end position="76"/>
    </location>
</feature>
<evidence type="ECO:0000313" key="9">
    <source>
        <dbReference type="EMBL" id="CAB5073814.1"/>
    </source>
</evidence>
<evidence type="ECO:0000313" key="7">
    <source>
        <dbReference type="EMBL" id="CAB4952598.1"/>
    </source>
</evidence>
<evidence type="ECO:0000313" key="8">
    <source>
        <dbReference type="EMBL" id="CAB4974773.1"/>
    </source>
</evidence>
<feature type="transmembrane region" description="Helical" evidence="1">
    <location>
        <begin position="31"/>
        <end position="51"/>
    </location>
</feature>
<evidence type="ECO:0000313" key="4">
    <source>
        <dbReference type="EMBL" id="CAB4733543.1"/>
    </source>
</evidence>
<proteinExistence type="predicted"/>
<evidence type="ECO:0000313" key="2">
    <source>
        <dbReference type="EMBL" id="CAB4343372.1"/>
    </source>
</evidence>
<dbReference type="EMBL" id="CAEZXO010000007">
    <property type="protein sequence ID" value="CAB4699491.1"/>
    <property type="molecule type" value="Genomic_DNA"/>
</dbReference>
<dbReference type="EMBL" id="CAEZZW010000008">
    <property type="protein sequence ID" value="CAB4787294.1"/>
    <property type="molecule type" value="Genomic_DNA"/>
</dbReference>
<dbReference type="EMBL" id="CAFBOC010000006">
    <property type="protein sequence ID" value="CAB4974773.1"/>
    <property type="molecule type" value="Genomic_DNA"/>
</dbReference>
<evidence type="ECO:0000313" key="3">
    <source>
        <dbReference type="EMBL" id="CAB4699491.1"/>
    </source>
</evidence>
<keyword evidence="1" id="KW-0812">Transmembrane</keyword>
<dbReference type="EMBL" id="CAEZYM010000019">
    <property type="protein sequence ID" value="CAB4733543.1"/>
    <property type="molecule type" value="Genomic_DNA"/>
</dbReference>
<name>A0A6J6WVR3_9ZZZZ</name>
<organism evidence="5">
    <name type="scientific">freshwater metagenome</name>
    <dbReference type="NCBI Taxonomy" id="449393"/>
    <lineage>
        <taxon>unclassified sequences</taxon>
        <taxon>metagenomes</taxon>
        <taxon>ecological metagenomes</taxon>
    </lineage>
</organism>
<feature type="transmembrane region" description="Helical" evidence="1">
    <location>
        <begin position="246"/>
        <end position="267"/>
    </location>
</feature>
<feature type="transmembrane region" description="Helical" evidence="1">
    <location>
        <begin position="345"/>
        <end position="368"/>
    </location>
</feature>
<dbReference type="EMBL" id="CAESAE010000007">
    <property type="protein sequence ID" value="CAB4343372.1"/>
    <property type="molecule type" value="Genomic_DNA"/>
</dbReference>
<evidence type="ECO:0000256" key="1">
    <source>
        <dbReference type="SAM" id="Phobius"/>
    </source>
</evidence>
<keyword evidence="1" id="KW-1133">Transmembrane helix</keyword>
<feature type="transmembrane region" description="Helical" evidence="1">
    <location>
        <begin position="279"/>
        <end position="300"/>
    </location>
</feature>
<dbReference type="EMBL" id="CAFBNH010000008">
    <property type="protein sequence ID" value="CAB4952598.1"/>
    <property type="molecule type" value="Genomic_DNA"/>
</dbReference>
<dbReference type="Gene3D" id="3.30.565.10">
    <property type="entry name" value="Histidine kinase-like ATPase, C-terminal domain"/>
    <property type="match status" value="1"/>
</dbReference>
<dbReference type="EMBL" id="CAFBLD010000009">
    <property type="protein sequence ID" value="CAB4875626.1"/>
    <property type="molecule type" value="Genomic_DNA"/>
</dbReference>
<dbReference type="SUPFAM" id="SSF55874">
    <property type="entry name" value="ATPase domain of HSP90 chaperone/DNA topoisomerase II/histidine kinase"/>
    <property type="match status" value="1"/>
</dbReference>
<keyword evidence="1" id="KW-0472">Membrane</keyword>